<keyword evidence="2" id="KW-1185">Reference proteome</keyword>
<gene>
    <name evidence="1" type="ORF">EVAR_36728_1</name>
</gene>
<dbReference type="EMBL" id="BGZK01000708">
    <property type="protein sequence ID" value="GBP57061.1"/>
    <property type="molecule type" value="Genomic_DNA"/>
</dbReference>
<name>A0A4C1X062_EUMVA</name>
<sequence length="90" mass="9654">MGYSCLPCDSKSLKQPLASSYTDTVALRAPEAVTRRGPPAAHSARAARARAPLKPPSYVCAGPVAGSGFIRNPWQWRKTMSTYTTVGVFI</sequence>
<comment type="caution">
    <text evidence="1">The sequence shown here is derived from an EMBL/GenBank/DDBJ whole genome shotgun (WGS) entry which is preliminary data.</text>
</comment>
<proteinExistence type="predicted"/>
<organism evidence="1 2">
    <name type="scientific">Eumeta variegata</name>
    <name type="common">Bagworm moth</name>
    <name type="synonym">Eumeta japonica</name>
    <dbReference type="NCBI Taxonomy" id="151549"/>
    <lineage>
        <taxon>Eukaryota</taxon>
        <taxon>Metazoa</taxon>
        <taxon>Ecdysozoa</taxon>
        <taxon>Arthropoda</taxon>
        <taxon>Hexapoda</taxon>
        <taxon>Insecta</taxon>
        <taxon>Pterygota</taxon>
        <taxon>Neoptera</taxon>
        <taxon>Endopterygota</taxon>
        <taxon>Lepidoptera</taxon>
        <taxon>Glossata</taxon>
        <taxon>Ditrysia</taxon>
        <taxon>Tineoidea</taxon>
        <taxon>Psychidae</taxon>
        <taxon>Oiketicinae</taxon>
        <taxon>Eumeta</taxon>
    </lineage>
</organism>
<accession>A0A4C1X062</accession>
<reference evidence="1 2" key="1">
    <citation type="journal article" date="2019" name="Commun. Biol.">
        <title>The bagworm genome reveals a unique fibroin gene that provides high tensile strength.</title>
        <authorList>
            <person name="Kono N."/>
            <person name="Nakamura H."/>
            <person name="Ohtoshi R."/>
            <person name="Tomita M."/>
            <person name="Numata K."/>
            <person name="Arakawa K."/>
        </authorList>
    </citation>
    <scope>NUCLEOTIDE SEQUENCE [LARGE SCALE GENOMIC DNA]</scope>
</reference>
<dbReference type="AlphaFoldDB" id="A0A4C1X062"/>
<protein>
    <submittedName>
        <fullName evidence="1">Uncharacterized protein</fullName>
    </submittedName>
</protein>
<evidence type="ECO:0000313" key="2">
    <source>
        <dbReference type="Proteomes" id="UP000299102"/>
    </source>
</evidence>
<dbReference type="Proteomes" id="UP000299102">
    <property type="component" value="Unassembled WGS sequence"/>
</dbReference>
<evidence type="ECO:0000313" key="1">
    <source>
        <dbReference type="EMBL" id="GBP57061.1"/>
    </source>
</evidence>